<dbReference type="PANTHER" id="PTHR12049">
    <property type="entry name" value="PROTEIN ARGININE METHYLTRANSFERASE NDUFAF7, MITOCHONDRIAL"/>
    <property type="match status" value="1"/>
</dbReference>
<keyword evidence="1 3" id="KW-0489">Methyltransferase</keyword>
<dbReference type="EMBL" id="JADKIO010000009">
    <property type="protein sequence ID" value="MBK9797490.1"/>
    <property type="molecule type" value="Genomic_DNA"/>
</dbReference>
<comment type="caution">
    <text evidence="3">The sequence shown here is derived from an EMBL/GenBank/DDBJ whole genome shotgun (WGS) entry which is preliminary data.</text>
</comment>
<dbReference type="InterPro" id="IPR003788">
    <property type="entry name" value="NDUFAF7"/>
</dbReference>
<evidence type="ECO:0000256" key="2">
    <source>
        <dbReference type="ARBA" id="ARBA00022679"/>
    </source>
</evidence>
<accession>A0A9D7SIV0</accession>
<organism evidence="3 4">
    <name type="scientific">Candidatus Geothrix skivensis</name>
    <dbReference type="NCBI Taxonomy" id="2954439"/>
    <lineage>
        <taxon>Bacteria</taxon>
        <taxon>Pseudomonadati</taxon>
        <taxon>Acidobacteriota</taxon>
        <taxon>Holophagae</taxon>
        <taxon>Holophagales</taxon>
        <taxon>Holophagaceae</taxon>
        <taxon>Geothrix</taxon>
    </lineage>
</organism>
<keyword evidence="2" id="KW-0808">Transferase</keyword>
<dbReference type="AlphaFoldDB" id="A0A9D7SIV0"/>
<evidence type="ECO:0000256" key="1">
    <source>
        <dbReference type="ARBA" id="ARBA00022603"/>
    </source>
</evidence>
<proteinExistence type="predicted"/>
<dbReference type="Gene3D" id="3.40.50.12710">
    <property type="match status" value="1"/>
</dbReference>
<dbReference type="PANTHER" id="PTHR12049:SF7">
    <property type="entry name" value="PROTEIN ARGININE METHYLTRANSFERASE NDUFAF7, MITOCHONDRIAL"/>
    <property type="match status" value="1"/>
</dbReference>
<dbReference type="GO" id="GO:0035243">
    <property type="term" value="F:protein-arginine omega-N symmetric methyltransferase activity"/>
    <property type="evidence" value="ECO:0007669"/>
    <property type="project" value="TreeGrafter"/>
</dbReference>
<sequence>MNPLNELLQARLAAGPVPAAEIMALGLYHPEHGYYRRNEGPWGFAGKDYYTALDLGPLLGQTLALRLEAAWERLGRPATFTALEPGAGRGWLGRDVLNAVSGPFADALVYVHRDDNPAARRAAEEALAPFLTANRARFSAENEPIEPFVGAVFSNELFDALPAQPWRWEGERWTREVLTVAGPQWQAADPGEAGAWFAAHTDGLEPRDGSIWCEALPGLVQELAASLEAGLFLTVDYGESADRLLAKGADLRRFKAHGVDGRWHEDLGEADLTADVDFTRLASLLEGEGLTELGHIELSKWIRTHAPLDRWGGEWMALPEAERRTRTDNLMQLTLPGMMGSRFRVLEGWKEKKD</sequence>
<dbReference type="SUPFAM" id="SSF53335">
    <property type="entry name" value="S-adenosyl-L-methionine-dependent methyltransferases"/>
    <property type="match status" value="1"/>
</dbReference>
<evidence type="ECO:0000313" key="3">
    <source>
        <dbReference type="EMBL" id="MBK9797490.1"/>
    </source>
</evidence>
<dbReference type="InterPro" id="IPR029063">
    <property type="entry name" value="SAM-dependent_MTases_sf"/>
</dbReference>
<dbReference type="GO" id="GO:0032259">
    <property type="term" value="P:methylation"/>
    <property type="evidence" value="ECO:0007669"/>
    <property type="project" value="UniProtKB-KW"/>
</dbReference>
<protein>
    <submittedName>
        <fullName evidence="3">SAM-dependent methyltransferase</fullName>
    </submittedName>
</protein>
<dbReference type="Pfam" id="PF02636">
    <property type="entry name" value="Methyltransf_28"/>
    <property type="match status" value="1"/>
</dbReference>
<name>A0A9D7SIV0_9BACT</name>
<reference evidence="3" key="1">
    <citation type="submission" date="2020-10" db="EMBL/GenBank/DDBJ databases">
        <title>Connecting structure to function with the recovery of over 1000 high-quality activated sludge metagenome-assembled genomes encoding full-length rRNA genes using long-read sequencing.</title>
        <authorList>
            <person name="Singleton C.M."/>
            <person name="Petriglieri F."/>
            <person name="Kristensen J.M."/>
            <person name="Kirkegaard R.H."/>
            <person name="Michaelsen T.Y."/>
            <person name="Andersen M.H."/>
            <person name="Karst S.M."/>
            <person name="Dueholm M.S."/>
            <person name="Nielsen P.H."/>
            <person name="Albertsen M."/>
        </authorList>
    </citation>
    <scope>NUCLEOTIDE SEQUENCE</scope>
    <source>
        <strain evidence="3">Skiv_18-Q3-R9-52_MAXAC.067</strain>
    </source>
</reference>
<gene>
    <name evidence="3" type="ORF">IPP58_13520</name>
</gene>
<dbReference type="InterPro" id="IPR038375">
    <property type="entry name" value="NDUFAF7_sf"/>
</dbReference>
<dbReference type="Proteomes" id="UP000886657">
    <property type="component" value="Unassembled WGS sequence"/>
</dbReference>
<evidence type="ECO:0000313" key="4">
    <source>
        <dbReference type="Proteomes" id="UP000886657"/>
    </source>
</evidence>